<dbReference type="Proteomes" id="UP000184388">
    <property type="component" value="Unassembled WGS sequence"/>
</dbReference>
<comment type="caution">
    <text evidence="2">The sequence shown here is derived from an EMBL/GenBank/DDBJ whole genome shotgun (WGS) entry which is preliminary data.</text>
</comment>
<gene>
    <name evidence="2" type="ORF">SAMN05216268_10455</name>
</gene>
<reference evidence="3" key="1">
    <citation type="submission" date="2016-11" db="EMBL/GenBank/DDBJ databases">
        <authorList>
            <person name="Jaros S."/>
            <person name="Januszkiewicz K."/>
            <person name="Wedrychowicz H."/>
        </authorList>
    </citation>
    <scope>NUCLEOTIDE SEQUENCE [LARGE SCALE GENOMIC DNA]</scope>
    <source>
        <strain evidence="3">CGMCC 4.3555</strain>
    </source>
</reference>
<organism evidence="2 3">
    <name type="scientific">Streptomyces yunnanensis</name>
    <dbReference type="NCBI Taxonomy" id="156453"/>
    <lineage>
        <taxon>Bacteria</taxon>
        <taxon>Bacillati</taxon>
        <taxon>Actinomycetota</taxon>
        <taxon>Actinomycetes</taxon>
        <taxon>Kitasatosporales</taxon>
        <taxon>Streptomycetaceae</taxon>
        <taxon>Streptomyces</taxon>
    </lineage>
</organism>
<evidence type="ECO:0000313" key="3">
    <source>
        <dbReference type="Proteomes" id="UP000184388"/>
    </source>
</evidence>
<keyword evidence="1" id="KW-0472">Membrane</keyword>
<evidence type="ECO:0000256" key="1">
    <source>
        <dbReference type="SAM" id="Phobius"/>
    </source>
</evidence>
<accession>A0A9X8QQJ7</accession>
<dbReference type="EMBL" id="FRBK01000004">
    <property type="protein sequence ID" value="SHL36379.1"/>
    <property type="molecule type" value="Genomic_DNA"/>
</dbReference>
<evidence type="ECO:0008006" key="4">
    <source>
        <dbReference type="Google" id="ProtNLM"/>
    </source>
</evidence>
<protein>
    <recommendedName>
        <fullName evidence="4">DUF3311 domain-containing protein</fullName>
    </recommendedName>
</protein>
<sequence>MAAKDEPGRRRAGASRSGAWRALLLVPVAVALAIVLPFSWPRLLGIPLFYWLYFAVCLLTAVVSDVVQRLIKDL</sequence>
<keyword evidence="1" id="KW-1133">Transmembrane helix</keyword>
<feature type="transmembrane region" description="Helical" evidence="1">
    <location>
        <begin position="20"/>
        <end position="40"/>
    </location>
</feature>
<feature type="transmembrane region" description="Helical" evidence="1">
    <location>
        <begin position="46"/>
        <end position="67"/>
    </location>
</feature>
<dbReference type="AlphaFoldDB" id="A0A9X8QQJ7"/>
<proteinExistence type="predicted"/>
<evidence type="ECO:0000313" key="2">
    <source>
        <dbReference type="EMBL" id="SHL36379.1"/>
    </source>
</evidence>
<keyword evidence="1" id="KW-0812">Transmembrane</keyword>
<dbReference type="RefSeq" id="WP_143179581.1">
    <property type="nucleotide sequence ID" value="NZ_FRBK01000004.1"/>
</dbReference>
<name>A0A9X8QQJ7_9ACTN</name>